<feature type="compositionally biased region" description="Low complexity" evidence="2">
    <location>
        <begin position="199"/>
        <end position="217"/>
    </location>
</feature>
<accession>A0ABX8V3Q5</accession>
<keyword evidence="1" id="KW-0175">Coiled coil</keyword>
<dbReference type="EMBL" id="CP075587">
    <property type="protein sequence ID" value="QYF49132.1"/>
    <property type="molecule type" value="Genomic_DNA"/>
</dbReference>
<name>A0ABX8V3Q5_9BACT</name>
<feature type="region of interest" description="Disordered" evidence="2">
    <location>
        <begin position="190"/>
        <end position="217"/>
    </location>
</feature>
<gene>
    <name evidence="4" type="ORF">RHABOEDO_001404</name>
</gene>
<dbReference type="Proteomes" id="UP000826014">
    <property type="component" value="Chromosome"/>
</dbReference>
<evidence type="ECO:0000313" key="5">
    <source>
        <dbReference type="Proteomes" id="UP000826014"/>
    </source>
</evidence>
<evidence type="ECO:0000313" key="4">
    <source>
        <dbReference type="EMBL" id="QYF49132.1"/>
    </source>
</evidence>
<protein>
    <submittedName>
        <fullName evidence="4">Uncharacterized protein</fullName>
    </submittedName>
</protein>
<evidence type="ECO:0000256" key="2">
    <source>
        <dbReference type="SAM" id="MobiDB-lite"/>
    </source>
</evidence>
<feature type="transmembrane region" description="Helical" evidence="3">
    <location>
        <begin position="227"/>
        <end position="248"/>
    </location>
</feature>
<organism evidence="4 5">
    <name type="scientific">Candidatus Rhabdochlamydia oedothoracis</name>
    <dbReference type="NCBI Taxonomy" id="2720720"/>
    <lineage>
        <taxon>Bacteria</taxon>
        <taxon>Pseudomonadati</taxon>
        <taxon>Chlamydiota</taxon>
        <taxon>Chlamydiia</taxon>
        <taxon>Parachlamydiales</taxon>
        <taxon>Candidatus Rhabdochlamydiaceae</taxon>
        <taxon>Candidatus Rhabdochlamydia</taxon>
    </lineage>
</organism>
<keyword evidence="3" id="KW-0472">Membrane</keyword>
<reference evidence="4 5" key="1">
    <citation type="journal article" date="2022" name="bioRxiv">
        <title>Ecology and evolution of chlamydial symbionts of arthropods.</title>
        <authorList>
            <person name="Halter T."/>
            <person name="Koestlbacher S."/>
            <person name="Collingro A."/>
            <person name="Sixt B.S."/>
            <person name="Toenshoff E.R."/>
            <person name="Hendrickx F."/>
            <person name="Kostanjsek R."/>
            <person name="Horn M."/>
        </authorList>
    </citation>
    <scope>NUCLEOTIDE SEQUENCE [LARGE SCALE GENOMIC DNA]</scope>
    <source>
        <strain evidence="4">W744xW776</strain>
    </source>
</reference>
<feature type="coiled-coil region" evidence="1">
    <location>
        <begin position="69"/>
        <end position="96"/>
    </location>
</feature>
<evidence type="ECO:0000256" key="1">
    <source>
        <dbReference type="SAM" id="Coils"/>
    </source>
</evidence>
<proteinExistence type="predicted"/>
<sequence>MFSSHRKIDRVAKVKIGNGFTDSKYGNIPRSKRIHARHKRPRVIEPVYEVSVEYMTSLVIDYRTCRTEKQVCNSSLKEKESTIAQLEEQCSRSTRYKKSSEKPTTIFELTHSTTAPEITVNHTKLPPTVLNLIADLNTCRTENQVCNSSLKEKESMIAQLEEQCSRSTRYKKSSEKPTTIFELTHSTTAPETTVKQTKPTAATSTAIPEPTTTTEPKITKSTNIQRGIALIGLALFATGSLLAGIFMFKKKRRCQHSLHLANNLKTSQRQGHTQVQGQRMKILLDS</sequence>
<keyword evidence="3" id="KW-1133">Transmembrane helix</keyword>
<keyword evidence="3" id="KW-0812">Transmembrane</keyword>
<evidence type="ECO:0000256" key="3">
    <source>
        <dbReference type="SAM" id="Phobius"/>
    </source>
</evidence>
<keyword evidence="5" id="KW-1185">Reference proteome</keyword>